<organism evidence="6">
    <name type="scientific">freshwater metagenome</name>
    <dbReference type="NCBI Taxonomy" id="449393"/>
    <lineage>
        <taxon>unclassified sequences</taxon>
        <taxon>metagenomes</taxon>
        <taxon>ecological metagenomes</taxon>
    </lineage>
</organism>
<dbReference type="PANTHER" id="PTHR11659:SF0">
    <property type="entry name" value="GLUTAMYL-TRNA(GLN) AMIDOTRANSFERASE SUBUNIT B, MITOCHONDRIAL"/>
    <property type="match status" value="1"/>
</dbReference>
<evidence type="ECO:0000256" key="2">
    <source>
        <dbReference type="ARBA" id="ARBA00022741"/>
    </source>
</evidence>
<evidence type="ECO:0000313" key="6">
    <source>
        <dbReference type="EMBL" id="CAB5032624.1"/>
    </source>
</evidence>
<dbReference type="InterPro" id="IPR023168">
    <property type="entry name" value="GatB_Yqey_C_2"/>
</dbReference>
<dbReference type="AlphaFoldDB" id="A0A6J7RUS1"/>
<dbReference type="InterPro" id="IPR018027">
    <property type="entry name" value="Asn/Gln_amidotransferase"/>
</dbReference>
<evidence type="ECO:0000259" key="5">
    <source>
        <dbReference type="SMART" id="SM00845"/>
    </source>
</evidence>
<dbReference type="GO" id="GO:0070681">
    <property type="term" value="P:glutaminyl-tRNAGln biosynthesis via transamidation"/>
    <property type="evidence" value="ECO:0007669"/>
    <property type="project" value="TreeGrafter"/>
</dbReference>
<gene>
    <name evidence="6" type="ORF">UFOPK4175_00503</name>
</gene>
<dbReference type="Pfam" id="PF02637">
    <property type="entry name" value="GatB_Yqey"/>
    <property type="match status" value="1"/>
</dbReference>
<keyword evidence="3" id="KW-0067">ATP-binding</keyword>
<reference evidence="6" key="1">
    <citation type="submission" date="2020-05" db="EMBL/GenBank/DDBJ databases">
        <authorList>
            <person name="Chiriac C."/>
            <person name="Salcher M."/>
            <person name="Ghai R."/>
            <person name="Kavagutti S V."/>
        </authorList>
    </citation>
    <scope>NUCLEOTIDE SEQUENCE</scope>
</reference>
<dbReference type="SUPFAM" id="SSF89095">
    <property type="entry name" value="GatB/YqeY motif"/>
    <property type="match status" value="1"/>
</dbReference>
<name>A0A6J7RUS1_9ZZZZ</name>
<proteinExistence type="predicted"/>
<dbReference type="InterPro" id="IPR003789">
    <property type="entry name" value="Asn/Gln_tRNA_amidoTrase-B-like"/>
</dbReference>
<dbReference type="Gene3D" id="1.10.10.410">
    <property type="match status" value="1"/>
</dbReference>
<keyword evidence="1" id="KW-0436">Ligase</keyword>
<feature type="domain" description="Asn/Gln amidotransferase" evidence="5">
    <location>
        <begin position="1"/>
        <end position="126"/>
    </location>
</feature>
<evidence type="ECO:0000256" key="3">
    <source>
        <dbReference type="ARBA" id="ARBA00022840"/>
    </source>
</evidence>
<keyword evidence="4" id="KW-0648">Protein biosynthesis</keyword>
<dbReference type="GO" id="GO:0005524">
    <property type="term" value="F:ATP binding"/>
    <property type="evidence" value="ECO:0007669"/>
    <property type="project" value="UniProtKB-KW"/>
</dbReference>
<dbReference type="PANTHER" id="PTHR11659">
    <property type="entry name" value="GLUTAMYL-TRNA GLN AMIDOTRANSFERASE SUBUNIT B MITOCHONDRIAL AND PROKARYOTIC PET112-RELATED"/>
    <property type="match status" value="1"/>
</dbReference>
<sequence>MTELQGRLVDEEPQDSKVTPASLAQLAALVASSTVNQGGAKQVLEQMLANGGEPAELVAAEGLEAVGGADELAPVVAAALEANPELTERLRGGDMKPIGVIVGEVMKQTRGRADGKEVTALVREQLGLS</sequence>
<keyword evidence="2" id="KW-0547">Nucleotide-binding</keyword>
<dbReference type="SMART" id="SM00845">
    <property type="entry name" value="GatB_Yqey"/>
    <property type="match status" value="1"/>
</dbReference>
<protein>
    <submittedName>
        <fullName evidence="6">Unannotated protein</fullName>
    </submittedName>
</protein>
<dbReference type="EMBL" id="CAFBPX010000066">
    <property type="protein sequence ID" value="CAB5032624.1"/>
    <property type="molecule type" value="Genomic_DNA"/>
</dbReference>
<dbReference type="GO" id="GO:0006412">
    <property type="term" value="P:translation"/>
    <property type="evidence" value="ECO:0007669"/>
    <property type="project" value="UniProtKB-KW"/>
</dbReference>
<dbReference type="InterPro" id="IPR017959">
    <property type="entry name" value="Asn/Gln-tRNA_amidoTrfase_suB/E"/>
</dbReference>
<dbReference type="GO" id="GO:0050567">
    <property type="term" value="F:glutaminyl-tRNA synthase (glutamine-hydrolyzing) activity"/>
    <property type="evidence" value="ECO:0007669"/>
    <property type="project" value="TreeGrafter"/>
</dbReference>
<accession>A0A6J7RUS1</accession>
<evidence type="ECO:0000256" key="1">
    <source>
        <dbReference type="ARBA" id="ARBA00022598"/>
    </source>
</evidence>
<evidence type="ECO:0000256" key="4">
    <source>
        <dbReference type="ARBA" id="ARBA00022917"/>
    </source>
</evidence>